<dbReference type="EMBL" id="QWLA01000021">
    <property type="protein sequence ID" value="RIH87255.1"/>
    <property type="molecule type" value="Genomic_DNA"/>
</dbReference>
<feature type="transmembrane region" description="Helical" evidence="5">
    <location>
        <begin position="81"/>
        <end position="103"/>
    </location>
</feature>
<reference evidence="6 7" key="1">
    <citation type="submission" date="2018-08" db="EMBL/GenBank/DDBJ databases">
        <title>Meiothermus roseus NBRC 110900 genome sequencing project.</title>
        <authorList>
            <person name="Da Costa M.S."/>
            <person name="Albuquerque L."/>
            <person name="Raposo P."/>
            <person name="Froufe H.J.C."/>
            <person name="Barroso C.S."/>
            <person name="Egas C."/>
        </authorList>
    </citation>
    <scope>NUCLEOTIDE SEQUENCE [LARGE SCALE GENOMIC DNA]</scope>
    <source>
        <strain evidence="6 7">NBRC 110900</strain>
    </source>
</reference>
<evidence type="ECO:0000256" key="2">
    <source>
        <dbReference type="ARBA" id="ARBA00022692"/>
    </source>
</evidence>
<evidence type="ECO:0000313" key="7">
    <source>
        <dbReference type="Proteomes" id="UP000265341"/>
    </source>
</evidence>
<evidence type="ECO:0000313" key="6">
    <source>
        <dbReference type="EMBL" id="RIH87255.1"/>
    </source>
</evidence>
<evidence type="ECO:0000256" key="1">
    <source>
        <dbReference type="ARBA" id="ARBA00004127"/>
    </source>
</evidence>
<organism evidence="6 7">
    <name type="scientific">Calidithermus roseus</name>
    <dbReference type="NCBI Taxonomy" id="1644118"/>
    <lineage>
        <taxon>Bacteria</taxon>
        <taxon>Thermotogati</taxon>
        <taxon>Deinococcota</taxon>
        <taxon>Deinococci</taxon>
        <taxon>Thermales</taxon>
        <taxon>Thermaceae</taxon>
        <taxon>Calidithermus</taxon>
    </lineage>
</organism>
<sequence length="158" mass="18130">MVWLKALLFTLVAPVTVVLWVPLWLLGWSYPRPALLLQWLGLLPIALGAAVYLWCVWNFAARGQGTPAPIDPPKTLVVQGLYRWVRNPMYMGIGLVLMGETLLFGSGSLLLYTLLVLLTCHLFVILYEEPTLRRRFGQAYEDYCRTVPRWVPRFKKQP</sequence>
<keyword evidence="3 5" id="KW-1133">Transmembrane helix</keyword>
<dbReference type="PANTHER" id="PTHR12714:SF9">
    <property type="entry name" value="PROTEIN-S-ISOPRENYLCYSTEINE O-METHYLTRANSFERASE"/>
    <property type="match status" value="1"/>
</dbReference>
<feature type="transmembrane region" description="Helical" evidence="5">
    <location>
        <begin position="36"/>
        <end position="60"/>
    </location>
</feature>
<feature type="transmembrane region" description="Helical" evidence="5">
    <location>
        <begin position="7"/>
        <end position="30"/>
    </location>
</feature>
<dbReference type="Gene3D" id="1.20.120.1630">
    <property type="match status" value="1"/>
</dbReference>
<keyword evidence="4 5" id="KW-0472">Membrane</keyword>
<dbReference type="RefSeq" id="WP_220452297.1">
    <property type="nucleotide sequence ID" value="NZ_QWLA01000021.1"/>
</dbReference>
<name>A0A399EUF0_9DEIN</name>
<keyword evidence="7" id="KW-1185">Reference proteome</keyword>
<dbReference type="Proteomes" id="UP000265341">
    <property type="component" value="Unassembled WGS sequence"/>
</dbReference>
<dbReference type="InterPro" id="IPR007318">
    <property type="entry name" value="Phopholipid_MeTrfase"/>
</dbReference>
<comment type="caution">
    <text evidence="6">The sequence shown here is derived from an EMBL/GenBank/DDBJ whole genome shotgun (WGS) entry which is preliminary data.</text>
</comment>
<keyword evidence="6" id="KW-0808">Transferase</keyword>
<dbReference type="GO" id="GO:0012505">
    <property type="term" value="C:endomembrane system"/>
    <property type="evidence" value="ECO:0007669"/>
    <property type="project" value="UniProtKB-SubCell"/>
</dbReference>
<feature type="transmembrane region" description="Helical" evidence="5">
    <location>
        <begin position="109"/>
        <end position="127"/>
    </location>
</feature>
<proteinExistence type="predicted"/>
<gene>
    <name evidence="6" type="ORF">Mrose_01394</name>
</gene>
<evidence type="ECO:0000256" key="3">
    <source>
        <dbReference type="ARBA" id="ARBA00022989"/>
    </source>
</evidence>
<dbReference type="Pfam" id="PF04191">
    <property type="entry name" value="PEMT"/>
    <property type="match status" value="1"/>
</dbReference>
<keyword evidence="6" id="KW-0489">Methyltransferase</keyword>
<dbReference type="AlphaFoldDB" id="A0A399EUF0"/>
<comment type="subcellular location">
    <subcellularLocation>
        <location evidence="1">Endomembrane system</location>
        <topology evidence="1">Multi-pass membrane protein</topology>
    </subcellularLocation>
</comment>
<protein>
    <submittedName>
        <fullName evidence="6">Lipid A Kdo2 1-phosphate O-methyltransferase</fullName>
    </submittedName>
</protein>
<dbReference type="PANTHER" id="PTHR12714">
    <property type="entry name" value="PROTEIN-S ISOPRENYLCYSTEINE O-METHYLTRANSFERASE"/>
    <property type="match status" value="1"/>
</dbReference>
<evidence type="ECO:0000256" key="4">
    <source>
        <dbReference type="ARBA" id="ARBA00023136"/>
    </source>
</evidence>
<accession>A0A399EUF0</accession>
<keyword evidence="2 5" id="KW-0812">Transmembrane</keyword>
<dbReference type="GO" id="GO:0008168">
    <property type="term" value="F:methyltransferase activity"/>
    <property type="evidence" value="ECO:0007669"/>
    <property type="project" value="UniProtKB-KW"/>
</dbReference>
<evidence type="ECO:0000256" key="5">
    <source>
        <dbReference type="SAM" id="Phobius"/>
    </source>
</evidence>
<dbReference type="GO" id="GO:0032259">
    <property type="term" value="P:methylation"/>
    <property type="evidence" value="ECO:0007669"/>
    <property type="project" value="UniProtKB-KW"/>
</dbReference>